<dbReference type="SMART" id="SM00448">
    <property type="entry name" value="REC"/>
    <property type="match status" value="1"/>
</dbReference>
<dbReference type="PROSITE" id="PS50110">
    <property type="entry name" value="RESPONSE_REGULATORY"/>
    <property type="match status" value="1"/>
</dbReference>
<dbReference type="Gene3D" id="1.10.10.10">
    <property type="entry name" value="Winged helix-like DNA-binding domain superfamily/Winged helix DNA-binding domain"/>
    <property type="match status" value="1"/>
</dbReference>
<protein>
    <submittedName>
        <fullName evidence="6">DNA-binding response regulator</fullName>
    </submittedName>
</protein>
<dbReference type="Pfam" id="PF00072">
    <property type="entry name" value="Response_reg"/>
    <property type="match status" value="1"/>
</dbReference>
<dbReference type="CDD" id="cd06170">
    <property type="entry name" value="LuxR_C_like"/>
    <property type="match status" value="1"/>
</dbReference>
<dbReference type="Pfam" id="PF00196">
    <property type="entry name" value="GerE"/>
    <property type="match status" value="1"/>
</dbReference>
<dbReference type="SUPFAM" id="SSF46894">
    <property type="entry name" value="C-terminal effector domain of the bipartite response regulators"/>
    <property type="match status" value="1"/>
</dbReference>
<feature type="modified residue" description="4-aspartylphosphate" evidence="3">
    <location>
        <position position="60"/>
    </location>
</feature>
<dbReference type="InterPro" id="IPR036388">
    <property type="entry name" value="WH-like_DNA-bd_sf"/>
</dbReference>
<dbReference type="InterPro" id="IPR016032">
    <property type="entry name" value="Sig_transdc_resp-reg_C-effctor"/>
</dbReference>
<proteinExistence type="predicted"/>
<keyword evidence="1 3" id="KW-0597">Phosphoprotein</keyword>
<organism evidence="6 7">
    <name type="scientific">Rugosimonospora africana</name>
    <dbReference type="NCBI Taxonomy" id="556532"/>
    <lineage>
        <taxon>Bacteria</taxon>
        <taxon>Bacillati</taxon>
        <taxon>Actinomycetota</taxon>
        <taxon>Actinomycetes</taxon>
        <taxon>Micromonosporales</taxon>
        <taxon>Micromonosporaceae</taxon>
        <taxon>Rugosimonospora</taxon>
    </lineage>
</organism>
<comment type="caution">
    <text evidence="6">The sequence shown here is derived from an EMBL/GenBank/DDBJ whole genome shotgun (WGS) entry which is preliminary data.</text>
</comment>
<evidence type="ECO:0000256" key="1">
    <source>
        <dbReference type="ARBA" id="ARBA00022553"/>
    </source>
</evidence>
<keyword evidence="2 6" id="KW-0238">DNA-binding</keyword>
<dbReference type="InterPro" id="IPR001789">
    <property type="entry name" value="Sig_transdc_resp-reg_receiver"/>
</dbReference>
<dbReference type="PRINTS" id="PR00038">
    <property type="entry name" value="HTHLUXR"/>
</dbReference>
<dbReference type="GO" id="GO:0006355">
    <property type="term" value="P:regulation of DNA-templated transcription"/>
    <property type="evidence" value="ECO:0007669"/>
    <property type="project" value="InterPro"/>
</dbReference>
<dbReference type="InterPro" id="IPR011006">
    <property type="entry name" value="CheY-like_superfamily"/>
</dbReference>
<dbReference type="InterPro" id="IPR058245">
    <property type="entry name" value="NreC/VraR/RcsB-like_REC"/>
</dbReference>
<sequence>MVESQPAMIDVHVVEDHPVYRGALVNVINATDDMRVGVAVGSVEEFAGYRARPGGIVSLDLKLPGASDAEAVAAVTALGFQVLVLSAYGGRAEVLGALAAGARGYLTKDADIDDVRLAVRVVAAGDRYLSPTLAGYLLDAPRLLAYDNPFPLSERERQVLALLADGERDQDIAKALSISVRTVRSHLDRIREKTGRRRRPELTRLAIEKGIVRYREDLLL</sequence>
<feature type="domain" description="Response regulatory" evidence="5">
    <location>
        <begin position="10"/>
        <end position="123"/>
    </location>
</feature>
<evidence type="ECO:0000259" key="4">
    <source>
        <dbReference type="PROSITE" id="PS50043"/>
    </source>
</evidence>
<evidence type="ECO:0000259" key="5">
    <source>
        <dbReference type="PROSITE" id="PS50110"/>
    </source>
</evidence>
<keyword evidence="7" id="KW-1185">Reference proteome</keyword>
<dbReference type="PANTHER" id="PTHR43214">
    <property type="entry name" value="TWO-COMPONENT RESPONSE REGULATOR"/>
    <property type="match status" value="1"/>
</dbReference>
<dbReference type="SMART" id="SM00421">
    <property type="entry name" value="HTH_LUXR"/>
    <property type="match status" value="1"/>
</dbReference>
<dbReference type="CDD" id="cd17535">
    <property type="entry name" value="REC_NarL-like"/>
    <property type="match status" value="1"/>
</dbReference>
<dbReference type="SUPFAM" id="SSF52172">
    <property type="entry name" value="CheY-like"/>
    <property type="match status" value="1"/>
</dbReference>
<feature type="domain" description="HTH luxR-type" evidence="4">
    <location>
        <begin position="145"/>
        <end position="210"/>
    </location>
</feature>
<dbReference type="AlphaFoldDB" id="A0A8J3VVU4"/>
<evidence type="ECO:0000256" key="2">
    <source>
        <dbReference type="ARBA" id="ARBA00023125"/>
    </source>
</evidence>
<dbReference type="Gene3D" id="3.40.50.2300">
    <property type="match status" value="1"/>
</dbReference>
<dbReference type="PROSITE" id="PS50043">
    <property type="entry name" value="HTH_LUXR_2"/>
    <property type="match status" value="1"/>
</dbReference>
<dbReference type="EMBL" id="BONZ01000114">
    <property type="protein sequence ID" value="GIH21042.1"/>
    <property type="molecule type" value="Genomic_DNA"/>
</dbReference>
<dbReference type="Proteomes" id="UP000642748">
    <property type="component" value="Unassembled WGS sequence"/>
</dbReference>
<dbReference type="RefSeq" id="WP_203924451.1">
    <property type="nucleotide sequence ID" value="NZ_BONZ01000114.1"/>
</dbReference>
<dbReference type="GO" id="GO:0003677">
    <property type="term" value="F:DNA binding"/>
    <property type="evidence" value="ECO:0007669"/>
    <property type="project" value="UniProtKB-KW"/>
</dbReference>
<dbReference type="PANTHER" id="PTHR43214:SF42">
    <property type="entry name" value="TRANSCRIPTIONAL REGULATORY PROTEIN DESR"/>
    <property type="match status" value="1"/>
</dbReference>
<name>A0A8J3VVU4_9ACTN</name>
<evidence type="ECO:0000313" key="7">
    <source>
        <dbReference type="Proteomes" id="UP000642748"/>
    </source>
</evidence>
<reference evidence="6" key="1">
    <citation type="submission" date="2021-01" db="EMBL/GenBank/DDBJ databases">
        <title>Whole genome shotgun sequence of Rugosimonospora africana NBRC 104875.</title>
        <authorList>
            <person name="Komaki H."/>
            <person name="Tamura T."/>
        </authorList>
    </citation>
    <scope>NUCLEOTIDE SEQUENCE</scope>
    <source>
        <strain evidence="6">NBRC 104875</strain>
    </source>
</reference>
<gene>
    <name evidence="6" type="primary">uvrY</name>
    <name evidence="6" type="ORF">Raf01_92140</name>
</gene>
<dbReference type="GO" id="GO:0000160">
    <property type="term" value="P:phosphorelay signal transduction system"/>
    <property type="evidence" value="ECO:0007669"/>
    <property type="project" value="InterPro"/>
</dbReference>
<dbReference type="InterPro" id="IPR039420">
    <property type="entry name" value="WalR-like"/>
</dbReference>
<dbReference type="InterPro" id="IPR000792">
    <property type="entry name" value="Tscrpt_reg_LuxR_C"/>
</dbReference>
<evidence type="ECO:0000313" key="6">
    <source>
        <dbReference type="EMBL" id="GIH21042.1"/>
    </source>
</evidence>
<accession>A0A8J3VVU4</accession>
<evidence type="ECO:0000256" key="3">
    <source>
        <dbReference type="PROSITE-ProRule" id="PRU00169"/>
    </source>
</evidence>